<protein>
    <submittedName>
        <fullName evidence="1">Peroxisomal membrane protein 4</fullName>
    </submittedName>
</protein>
<dbReference type="HOGENOM" id="CLU_1170512_0_0_1"/>
<dbReference type="AlphaFoldDB" id="A0A081CKL9"/>
<dbReference type="InterPro" id="IPR019531">
    <property type="entry name" value="Pmp4"/>
</dbReference>
<dbReference type="Pfam" id="PF02466">
    <property type="entry name" value="Tim17"/>
    <property type="match status" value="1"/>
</dbReference>
<name>A0A081CKL9_PSEA2</name>
<evidence type="ECO:0000313" key="2">
    <source>
        <dbReference type="Proteomes" id="UP000053758"/>
    </source>
</evidence>
<dbReference type="RefSeq" id="XP_014654502.1">
    <property type="nucleotide sequence ID" value="XM_014799016.1"/>
</dbReference>
<dbReference type="GO" id="GO:0005778">
    <property type="term" value="C:peroxisomal membrane"/>
    <property type="evidence" value="ECO:0007669"/>
    <property type="project" value="TreeGrafter"/>
</dbReference>
<dbReference type="GeneID" id="26306236"/>
<dbReference type="Proteomes" id="UP000053758">
    <property type="component" value="Unassembled WGS sequence"/>
</dbReference>
<dbReference type="EMBL" id="DF830084">
    <property type="protein sequence ID" value="GAK67215.1"/>
    <property type="molecule type" value="Genomic_DNA"/>
</dbReference>
<proteinExistence type="predicted"/>
<gene>
    <name evidence="1" type="ORF">PAN0_017c5441</name>
</gene>
<organism evidence="1">
    <name type="scientific">Pseudozyma antarctica</name>
    <name type="common">Yeast</name>
    <name type="synonym">Candida antarctica</name>
    <dbReference type="NCBI Taxonomy" id="84753"/>
    <lineage>
        <taxon>Eukaryota</taxon>
        <taxon>Fungi</taxon>
        <taxon>Dikarya</taxon>
        <taxon>Basidiomycota</taxon>
        <taxon>Ustilaginomycotina</taxon>
        <taxon>Ustilaginomycetes</taxon>
        <taxon>Ustilaginales</taxon>
        <taxon>Ustilaginaceae</taxon>
        <taxon>Moesziomyces</taxon>
    </lineage>
</organism>
<accession>A0A081CKL9</accession>
<evidence type="ECO:0000313" key="1">
    <source>
        <dbReference type="EMBL" id="GAK67215.1"/>
    </source>
</evidence>
<dbReference type="PANTHER" id="PTHR15460">
    <property type="entry name" value="PEROXISOMAL MEMBRANE PROTEIN 4"/>
    <property type="match status" value="1"/>
</dbReference>
<sequence length="237" mass="26811">MSLEKKLTQVALNPAYHDFFTVVKGFRNGIVYGAKIRFPHALVMTFLFGRGTPREKLAFILRATKQHALNLGTFTPLYKFLTIALRRIYEATGGKGAVPQWHSLVAGLIGGYYVFGERTPVNEQTPADWPAGKPKPTDKSWFAAYATITWGVVMWLHEYRRQTIQTGMVNSMDYLYHNAGKWDRQRAQDVLQRTFSHMRSCLGCHDTASEALSILQALIKSVATLSADEVARDRRNI</sequence>
<keyword evidence="2" id="KW-1185">Reference proteome</keyword>
<dbReference type="PANTHER" id="PTHR15460:SF3">
    <property type="entry name" value="PEROXISOMAL MEMBRANE PROTEIN 4"/>
    <property type="match status" value="1"/>
</dbReference>
<reference evidence="1" key="1">
    <citation type="submission" date="2014-07" db="EMBL/GenBank/DDBJ databases">
        <title>Draft genome sequence of the yeast Pseudozyma antarctica JCM 10317 known as a producer of lipase B which used in a wide range of industrial applications.</title>
        <authorList>
            <person name="Morita T."/>
            <person name="Saika A."/>
            <person name="Koike H."/>
        </authorList>
    </citation>
    <scope>NUCLEOTIDE SEQUENCE</scope>
    <source>
        <strain evidence="1">JCM 10317</strain>
    </source>
</reference>